<dbReference type="OrthoDB" id="430315at2759"/>
<feature type="chain" id="PRO_5029806126" evidence="1">
    <location>
        <begin position="23"/>
        <end position="294"/>
    </location>
</feature>
<evidence type="ECO:0000313" key="3">
    <source>
        <dbReference type="Proteomes" id="UP000585474"/>
    </source>
</evidence>
<dbReference type="InterPro" id="IPR037176">
    <property type="entry name" value="Osmotin/thaumatin-like_sf"/>
</dbReference>
<proteinExistence type="predicted"/>
<dbReference type="SUPFAM" id="SSF49870">
    <property type="entry name" value="Osmotin, thaumatin-like protein"/>
    <property type="match status" value="1"/>
</dbReference>
<dbReference type="PROSITE" id="PS00316">
    <property type="entry name" value="THAUMATIN_1"/>
    <property type="match status" value="1"/>
</dbReference>
<evidence type="ECO:0000256" key="1">
    <source>
        <dbReference type="SAM" id="SignalP"/>
    </source>
</evidence>
<gene>
    <name evidence="2" type="ORF">Acr_05g0015420</name>
</gene>
<dbReference type="EMBL" id="BJWL01000005">
    <property type="protein sequence ID" value="GFY87903.1"/>
    <property type="molecule type" value="Genomic_DNA"/>
</dbReference>
<dbReference type="SMART" id="SM00205">
    <property type="entry name" value="THN"/>
    <property type="match status" value="1"/>
</dbReference>
<dbReference type="Proteomes" id="UP000585474">
    <property type="component" value="Unassembled WGS sequence"/>
</dbReference>
<dbReference type="PRINTS" id="PR00347">
    <property type="entry name" value="THAUMATIN"/>
</dbReference>
<evidence type="ECO:0000313" key="2">
    <source>
        <dbReference type="EMBL" id="GFY87903.1"/>
    </source>
</evidence>
<protein>
    <submittedName>
        <fullName evidence="2">Similar to THAUMATIN-LIKE PROTEIN 1</fullName>
    </submittedName>
</protein>
<dbReference type="PANTHER" id="PTHR31048">
    <property type="entry name" value="OS03G0233200 PROTEIN"/>
    <property type="match status" value="1"/>
</dbReference>
<reference evidence="2 3" key="1">
    <citation type="submission" date="2019-07" db="EMBL/GenBank/DDBJ databases">
        <title>De Novo Assembly of kiwifruit Actinidia rufa.</title>
        <authorList>
            <person name="Sugita-Konishi S."/>
            <person name="Sato K."/>
            <person name="Mori E."/>
            <person name="Abe Y."/>
            <person name="Kisaki G."/>
            <person name="Hamano K."/>
            <person name="Suezawa K."/>
            <person name="Otani M."/>
            <person name="Fukuda T."/>
            <person name="Manabe T."/>
            <person name="Gomi K."/>
            <person name="Tabuchi M."/>
            <person name="Akimitsu K."/>
            <person name="Kataoka I."/>
        </authorList>
    </citation>
    <scope>NUCLEOTIDE SEQUENCE [LARGE SCALE GENOMIC DNA]</scope>
    <source>
        <strain evidence="3">cv. Fuchu</strain>
    </source>
</reference>
<dbReference type="AlphaFoldDB" id="A0A7J0EN39"/>
<dbReference type="InterPro" id="IPR017949">
    <property type="entry name" value="Thaumatin_CS"/>
</dbReference>
<dbReference type="Pfam" id="PF00314">
    <property type="entry name" value="Thaumatin"/>
    <property type="match status" value="1"/>
</dbReference>
<dbReference type="PROSITE" id="PS51367">
    <property type="entry name" value="THAUMATIN_2"/>
    <property type="match status" value="1"/>
</dbReference>
<accession>A0A7J0EN39</accession>
<name>A0A7J0EN39_9ERIC</name>
<organism evidence="2 3">
    <name type="scientific">Actinidia rufa</name>
    <dbReference type="NCBI Taxonomy" id="165716"/>
    <lineage>
        <taxon>Eukaryota</taxon>
        <taxon>Viridiplantae</taxon>
        <taxon>Streptophyta</taxon>
        <taxon>Embryophyta</taxon>
        <taxon>Tracheophyta</taxon>
        <taxon>Spermatophyta</taxon>
        <taxon>Magnoliopsida</taxon>
        <taxon>eudicotyledons</taxon>
        <taxon>Gunneridae</taxon>
        <taxon>Pentapetalae</taxon>
        <taxon>asterids</taxon>
        <taxon>Ericales</taxon>
        <taxon>Actinidiaceae</taxon>
        <taxon>Actinidia</taxon>
    </lineage>
</organism>
<comment type="caution">
    <text evidence="2">The sequence shown here is derived from an EMBL/GenBank/DDBJ whole genome shotgun (WGS) entry which is preliminary data.</text>
</comment>
<sequence length="294" mass="32168">MGLFCNTILSVALLFISKGVSGTTFTFVNRCDYTVWPGILGSPTMDTTGFELTKGKSRSMQAPTGWSGRFWARTGCNFDGSGHGSCSTGDCGSGQIECAGAGATPPATLVEFTLGSSQTLDFYDVSLVDGYNLPMIVEAIGGGSGMCASTGCVADLNQQCPAELRAADGAACRSACEAFGTPESTAAKASTTLRRRARRRCTRSCSSLRVRGLIATRTMMPRVRLRVWALIIPSHFVRPFPTKKLRRTRQDLVPGRNPGRWRRQRRCRLGRGWQIWPLETRAEATHFVFFFNWH</sequence>
<feature type="signal peptide" evidence="1">
    <location>
        <begin position="1"/>
        <end position="22"/>
    </location>
</feature>
<keyword evidence="3" id="KW-1185">Reference proteome</keyword>
<dbReference type="Gene3D" id="2.60.110.10">
    <property type="entry name" value="Thaumatin"/>
    <property type="match status" value="1"/>
</dbReference>
<keyword evidence="1" id="KW-0732">Signal</keyword>
<dbReference type="InterPro" id="IPR001938">
    <property type="entry name" value="Thaumatin"/>
</dbReference>